<dbReference type="AlphaFoldDB" id="A0A0F9DM46"/>
<comment type="caution">
    <text evidence="1">The sequence shown here is derived from an EMBL/GenBank/DDBJ whole genome shotgun (WGS) entry which is preliminary data.</text>
</comment>
<sequence>MRKAEDFKKQAKKKKITRWGIHNCSGCGYACGYLINGDKVKYDSGCDCTTYNQIRESNWQSIADQYNMQTNKDVIKEMDKFWGFK</sequence>
<organism evidence="1">
    <name type="scientific">marine sediment metagenome</name>
    <dbReference type="NCBI Taxonomy" id="412755"/>
    <lineage>
        <taxon>unclassified sequences</taxon>
        <taxon>metagenomes</taxon>
        <taxon>ecological metagenomes</taxon>
    </lineage>
</organism>
<reference evidence="1" key="1">
    <citation type="journal article" date="2015" name="Nature">
        <title>Complex archaea that bridge the gap between prokaryotes and eukaryotes.</title>
        <authorList>
            <person name="Spang A."/>
            <person name="Saw J.H."/>
            <person name="Jorgensen S.L."/>
            <person name="Zaremba-Niedzwiedzka K."/>
            <person name="Martijn J."/>
            <person name="Lind A.E."/>
            <person name="van Eijk R."/>
            <person name="Schleper C."/>
            <person name="Guy L."/>
            <person name="Ettema T.J."/>
        </authorList>
    </citation>
    <scope>NUCLEOTIDE SEQUENCE</scope>
</reference>
<proteinExistence type="predicted"/>
<dbReference type="EMBL" id="LAZR01031036">
    <property type="protein sequence ID" value="KKL54891.1"/>
    <property type="molecule type" value="Genomic_DNA"/>
</dbReference>
<gene>
    <name evidence="1" type="ORF">LCGC14_2260870</name>
</gene>
<evidence type="ECO:0000313" key="1">
    <source>
        <dbReference type="EMBL" id="KKL54891.1"/>
    </source>
</evidence>
<name>A0A0F9DM46_9ZZZZ</name>
<protein>
    <submittedName>
        <fullName evidence="1">Uncharacterized protein</fullName>
    </submittedName>
</protein>
<accession>A0A0F9DM46</accession>